<gene>
    <name evidence="2" type="ORF">CYJ40_04955</name>
</gene>
<dbReference type="EMBL" id="PKGO01000004">
    <property type="protein sequence ID" value="PKY70474.1"/>
    <property type="molecule type" value="Genomic_DNA"/>
</dbReference>
<evidence type="ECO:0000256" key="1">
    <source>
        <dbReference type="SAM" id="Phobius"/>
    </source>
</evidence>
<dbReference type="AlphaFoldDB" id="A0A2I1IH84"/>
<dbReference type="Proteomes" id="UP000242755">
    <property type="component" value="Unassembled WGS sequence"/>
</dbReference>
<name>A0A2I1IH84_9MICO</name>
<sequence length="60" mass="5680">MGAVTLCLRELLRLVAGAGAAAGFIAGAGAAAGFIAGAGAAAGFIAFSDMRGRIQLVGTV</sequence>
<comment type="caution">
    <text evidence="2">The sequence shown here is derived from an EMBL/GenBank/DDBJ whole genome shotgun (WGS) entry which is preliminary data.</text>
</comment>
<keyword evidence="1" id="KW-0812">Transmembrane</keyword>
<keyword evidence="1" id="KW-1133">Transmembrane helix</keyword>
<proteinExistence type="predicted"/>
<keyword evidence="1" id="KW-0472">Membrane</keyword>
<evidence type="ECO:0000313" key="2">
    <source>
        <dbReference type="EMBL" id="PKY70474.1"/>
    </source>
</evidence>
<feature type="transmembrane region" description="Helical" evidence="1">
    <location>
        <begin position="20"/>
        <end position="47"/>
    </location>
</feature>
<evidence type="ECO:0000313" key="3">
    <source>
        <dbReference type="Proteomes" id="UP000242755"/>
    </source>
</evidence>
<accession>A0A2I1IH84</accession>
<organism evidence="2 3">
    <name type="scientific">Brevibacterium ravenspurgense</name>
    <dbReference type="NCBI Taxonomy" id="479117"/>
    <lineage>
        <taxon>Bacteria</taxon>
        <taxon>Bacillati</taxon>
        <taxon>Actinomycetota</taxon>
        <taxon>Actinomycetes</taxon>
        <taxon>Micrococcales</taxon>
        <taxon>Brevibacteriaceae</taxon>
        <taxon>Brevibacterium</taxon>
    </lineage>
</organism>
<protein>
    <submittedName>
        <fullName evidence="2">Uncharacterized protein</fullName>
    </submittedName>
</protein>
<reference evidence="2 3" key="1">
    <citation type="submission" date="2017-12" db="EMBL/GenBank/DDBJ databases">
        <title>Phylogenetic diversity of female urinary microbiome.</title>
        <authorList>
            <person name="Thomas-White K."/>
            <person name="Wolfe A.J."/>
        </authorList>
    </citation>
    <scope>NUCLEOTIDE SEQUENCE [LARGE SCALE GENOMIC DNA]</scope>
    <source>
        <strain evidence="2 3">UMB0426</strain>
    </source>
</reference>